<accession>A0A4Y9YGJ7</accession>
<protein>
    <submittedName>
        <fullName evidence="2">Uncharacterized protein</fullName>
    </submittedName>
</protein>
<reference evidence="2 3" key="1">
    <citation type="submission" date="2019-02" db="EMBL/GenBank/DDBJ databases">
        <title>Genome sequencing of the rare red list fungi Dentipellis fragilis.</title>
        <authorList>
            <person name="Buettner E."/>
            <person name="Kellner H."/>
        </authorList>
    </citation>
    <scope>NUCLEOTIDE SEQUENCE [LARGE SCALE GENOMIC DNA]</scope>
    <source>
        <strain evidence="2 3">DSM 105465</strain>
    </source>
</reference>
<evidence type="ECO:0000313" key="2">
    <source>
        <dbReference type="EMBL" id="TFY61130.1"/>
    </source>
</evidence>
<gene>
    <name evidence="2" type="ORF">EVG20_g7168</name>
</gene>
<feature type="region of interest" description="Disordered" evidence="1">
    <location>
        <begin position="138"/>
        <end position="168"/>
    </location>
</feature>
<keyword evidence="3" id="KW-1185">Reference proteome</keyword>
<evidence type="ECO:0000313" key="3">
    <source>
        <dbReference type="Proteomes" id="UP000298327"/>
    </source>
</evidence>
<comment type="caution">
    <text evidence="2">The sequence shown here is derived from an EMBL/GenBank/DDBJ whole genome shotgun (WGS) entry which is preliminary data.</text>
</comment>
<evidence type="ECO:0000256" key="1">
    <source>
        <dbReference type="SAM" id="MobiDB-lite"/>
    </source>
</evidence>
<organism evidence="2 3">
    <name type="scientific">Dentipellis fragilis</name>
    <dbReference type="NCBI Taxonomy" id="205917"/>
    <lineage>
        <taxon>Eukaryota</taxon>
        <taxon>Fungi</taxon>
        <taxon>Dikarya</taxon>
        <taxon>Basidiomycota</taxon>
        <taxon>Agaricomycotina</taxon>
        <taxon>Agaricomycetes</taxon>
        <taxon>Russulales</taxon>
        <taxon>Hericiaceae</taxon>
        <taxon>Dentipellis</taxon>
    </lineage>
</organism>
<name>A0A4Y9YGJ7_9AGAM</name>
<sequence length="364" mass="39352">MKPRWPSAQRSAPPAVHEDKIVSACQALLDHLTSRDIRRKRDSTSHSHRQTHLDGPSAAVARTPNNHGYYTRLIPIQVETTSSTSSKYKCAEVDRSKRTSRAAQGTTRKTFGSWIACTSLVNACTTDDRCNMATVPGQAHRSFRPSSTASTASWPSGNYAPQSRGSVPRPTRVVAFAPRCFLALAHLHPPTLAPGPSTFAGSPPSPSPFPHIRACARPPSRAPSPSLIPAPSLSNPLRHAPAFVQSTRKRGREEREEDEEVRHSFVRHCPFLHVHVLAFSRPLSRPLAPAIASSSAPSSPPSKPCSPSYAHMPPPLAPASASAPMFPLPVPVPRPCAHLSLLAACLYEVISLVPQLDEHNISLC</sequence>
<feature type="region of interest" description="Disordered" evidence="1">
    <location>
        <begin position="195"/>
        <end position="257"/>
    </location>
</feature>
<feature type="compositionally biased region" description="Basic residues" evidence="1">
    <location>
        <begin position="37"/>
        <end position="50"/>
    </location>
</feature>
<feature type="compositionally biased region" description="Low complexity" evidence="1">
    <location>
        <begin position="145"/>
        <end position="156"/>
    </location>
</feature>
<feature type="region of interest" description="Disordered" evidence="1">
    <location>
        <begin position="36"/>
        <end position="65"/>
    </location>
</feature>
<feature type="region of interest" description="Disordered" evidence="1">
    <location>
        <begin position="290"/>
        <end position="310"/>
    </location>
</feature>
<proteinExistence type="predicted"/>
<dbReference type="Proteomes" id="UP000298327">
    <property type="component" value="Unassembled WGS sequence"/>
</dbReference>
<dbReference type="AlphaFoldDB" id="A0A4Y9YGJ7"/>
<dbReference type="EMBL" id="SEOQ01000525">
    <property type="protein sequence ID" value="TFY61130.1"/>
    <property type="molecule type" value="Genomic_DNA"/>
</dbReference>